<dbReference type="Pfam" id="PF07690">
    <property type="entry name" value="MFS_1"/>
    <property type="match status" value="1"/>
</dbReference>
<feature type="transmembrane region" description="Helical" evidence="6">
    <location>
        <begin position="87"/>
        <end position="104"/>
    </location>
</feature>
<dbReference type="AlphaFoldDB" id="A0A173LWJ7"/>
<dbReference type="RefSeq" id="WP_096381630.1">
    <property type="nucleotide sequence ID" value="NZ_AP017457.1"/>
</dbReference>
<proteinExistence type="predicted"/>
<gene>
    <name evidence="8" type="ORF">AUMI_18030</name>
</gene>
<dbReference type="EMBL" id="AP017457">
    <property type="protein sequence ID" value="BAU99345.1"/>
    <property type="molecule type" value="Genomic_DNA"/>
</dbReference>
<sequence>MASSAPVTLPTSTSPKNAALILTALILGAGVANMNLSVANVGLPDIGRDLGASQAGLNIVAVGFSLGLAATVLYLGALGDRYGRKGMLLLGLIIGIPAALMSSLSPTIEMLALSRLIGGFAAGMAYPTTLALITALWSGPARTRAIALWSAIGAAMSASSTLLAGAVLLVLPWGYSFLIAVPFAVVAIFMVWRLVPAHVNETDDKVDHLGGVLSALFIGSLVLGINYLALDSQEGIALGMLGFAAVMGVLFFWRQKRASEPLFDLHYAARPPFWVAAVSGIIVFGSLMGAMFVGQQFLQNVLGYNTLEAGAAILPCAISMVMVAPFSSRMIERYGSRTTLLIGFVVCMLGFVSMLLLWNIHTPVSFVMLSYILVGIGVGFAGTPASHALTDSVPVTKVGMASGTGDLQRDLGGSIMQSLLGAILGAGYASAISTAIADAPEATKSLITSDVSQALQKSFGSAEDVAKQYPDYATAIVDAAQASFLAGANWAYATGIFVMIIGMFITFFFFPRKNQERELYAEYAKQSSTTN</sequence>
<feature type="transmembrane region" description="Helical" evidence="6">
    <location>
        <begin position="55"/>
        <end position="75"/>
    </location>
</feature>
<dbReference type="InterPro" id="IPR011701">
    <property type="entry name" value="MFS"/>
</dbReference>
<feature type="transmembrane region" description="Helical" evidence="6">
    <location>
        <begin position="419"/>
        <end position="437"/>
    </location>
</feature>
<dbReference type="OrthoDB" id="9810492at2"/>
<dbReference type="GeneID" id="80451996"/>
<dbReference type="PANTHER" id="PTHR42718">
    <property type="entry name" value="MAJOR FACILITATOR SUPERFAMILY MULTIDRUG TRANSPORTER MFSC"/>
    <property type="match status" value="1"/>
</dbReference>
<feature type="transmembrane region" description="Helical" evidence="6">
    <location>
        <begin position="309"/>
        <end position="327"/>
    </location>
</feature>
<keyword evidence="3 6" id="KW-0812">Transmembrane</keyword>
<feature type="transmembrane region" description="Helical" evidence="6">
    <location>
        <begin position="339"/>
        <end position="358"/>
    </location>
</feature>
<keyword evidence="2" id="KW-0813">Transport</keyword>
<evidence type="ECO:0000256" key="6">
    <source>
        <dbReference type="SAM" id="Phobius"/>
    </source>
</evidence>
<accession>A0A173LWJ7</accession>
<evidence type="ECO:0000256" key="5">
    <source>
        <dbReference type="ARBA" id="ARBA00023136"/>
    </source>
</evidence>
<dbReference type="InterPro" id="IPR036259">
    <property type="entry name" value="MFS_trans_sf"/>
</dbReference>
<evidence type="ECO:0000256" key="2">
    <source>
        <dbReference type="ARBA" id="ARBA00022448"/>
    </source>
</evidence>
<dbReference type="GO" id="GO:0022857">
    <property type="term" value="F:transmembrane transporter activity"/>
    <property type="evidence" value="ECO:0007669"/>
    <property type="project" value="InterPro"/>
</dbReference>
<evidence type="ECO:0000256" key="4">
    <source>
        <dbReference type="ARBA" id="ARBA00022989"/>
    </source>
</evidence>
<reference evidence="8 9" key="1">
    <citation type="journal article" date="2016" name="Genome Announc.">
        <title>Complete Genome Sequence of Aurantimicrobium minutum Type Strain KNCT, a Planktonic Ultramicrobacterium Isolated from River Water.</title>
        <authorList>
            <person name="Nakai R."/>
            <person name="Fujisawa T."/>
            <person name="Nakamura Y."/>
            <person name="Nishide H."/>
            <person name="Uchiyama I."/>
            <person name="Baba T."/>
            <person name="Toyoda A."/>
            <person name="Fujiyama A."/>
            <person name="Naganuma T."/>
            <person name="Niki H."/>
        </authorList>
    </citation>
    <scope>NUCLEOTIDE SEQUENCE [LARGE SCALE GENOMIC DNA]</scope>
    <source>
        <strain evidence="8 9">KNC</strain>
    </source>
</reference>
<dbReference type="Proteomes" id="UP000243847">
    <property type="component" value="Chromosome sequence1"/>
</dbReference>
<feature type="transmembrane region" description="Helical" evidence="6">
    <location>
        <begin position="177"/>
        <end position="196"/>
    </location>
</feature>
<dbReference type="KEGG" id="amin:AUMI_18030"/>
<protein>
    <submittedName>
        <fullName evidence="8">Copper resistance protein</fullName>
    </submittedName>
</protein>
<feature type="transmembrane region" description="Helical" evidence="6">
    <location>
        <begin position="208"/>
        <end position="229"/>
    </location>
</feature>
<feature type="transmembrane region" description="Helical" evidence="6">
    <location>
        <begin position="146"/>
        <end position="171"/>
    </location>
</feature>
<dbReference type="GO" id="GO:0005886">
    <property type="term" value="C:plasma membrane"/>
    <property type="evidence" value="ECO:0007669"/>
    <property type="project" value="UniProtKB-SubCell"/>
</dbReference>
<comment type="subcellular location">
    <subcellularLocation>
        <location evidence="1">Cell membrane</location>
        <topology evidence="1">Multi-pass membrane protein</topology>
    </subcellularLocation>
</comment>
<organism evidence="8 9">
    <name type="scientific">Aurantimicrobium minutum</name>
    <dbReference type="NCBI Taxonomy" id="708131"/>
    <lineage>
        <taxon>Bacteria</taxon>
        <taxon>Bacillati</taxon>
        <taxon>Actinomycetota</taxon>
        <taxon>Actinomycetes</taxon>
        <taxon>Micrococcales</taxon>
        <taxon>Microbacteriaceae</taxon>
        <taxon>Aurantimicrobium</taxon>
    </lineage>
</organism>
<evidence type="ECO:0000256" key="1">
    <source>
        <dbReference type="ARBA" id="ARBA00004651"/>
    </source>
</evidence>
<feature type="transmembrane region" description="Helical" evidence="6">
    <location>
        <begin position="490"/>
        <end position="510"/>
    </location>
</feature>
<dbReference type="CDD" id="cd17321">
    <property type="entry name" value="MFS_MMR_MDR_like"/>
    <property type="match status" value="1"/>
</dbReference>
<evidence type="ECO:0000256" key="3">
    <source>
        <dbReference type="ARBA" id="ARBA00022692"/>
    </source>
</evidence>
<dbReference type="PROSITE" id="PS50850">
    <property type="entry name" value="MFS"/>
    <property type="match status" value="1"/>
</dbReference>
<evidence type="ECO:0000313" key="9">
    <source>
        <dbReference type="Proteomes" id="UP000243847"/>
    </source>
</evidence>
<dbReference type="Gene3D" id="1.20.1250.20">
    <property type="entry name" value="MFS general substrate transporter like domains"/>
    <property type="match status" value="1"/>
</dbReference>
<evidence type="ECO:0000313" key="8">
    <source>
        <dbReference type="EMBL" id="BAU99345.1"/>
    </source>
</evidence>
<dbReference type="PANTHER" id="PTHR42718:SF9">
    <property type="entry name" value="MAJOR FACILITATOR SUPERFAMILY MULTIDRUG TRANSPORTER MFSC"/>
    <property type="match status" value="1"/>
</dbReference>
<feature type="transmembrane region" description="Helical" evidence="6">
    <location>
        <begin position="116"/>
        <end position="139"/>
    </location>
</feature>
<feature type="transmembrane region" description="Helical" evidence="6">
    <location>
        <begin position="273"/>
        <end position="297"/>
    </location>
</feature>
<feature type="transmembrane region" description="Helical" evidence="6">
    <location>
        <begin position="235"/>
        <end position="253"/>
    </location>
</feature>
<dbReference type="InterPro" id="IPR020846">
    <property type="entry name" value="MFS_dom"/>
</dbReference>
<keyword evidence="4 6" id="KW-1133">Transmembrane helix</keyword>
<evidence type="ECO:0000259" key="7">
    <source>
        <dbReference type="PROSITE" id="PS50850"/>
    </source>
</evidence>
<dbReference type="Gene3D" id="1.20.1720.10">
    <property type="entry name" value="Multidrug resistance protein D"/>
    <property type="match status" value="1"/>
</dbReference>
<feature type="domain" description="Major facilitator superfamily (MFS) profile" evidence="7">
    <location>
        <begin position="21"/>
        <end position="514"/>
    </location>
</feature>
<dbReference type="SUPFAM" id="SSF103473">
    <property type="entry name" value="MFS general substrate transporter"/>
    <property type="match status" value="1"/>
</dbReference>
<name>A0A173LWJ7_9MICO</name>
<feature type="transmembrane region" description="Helical" evidence="6">
    <location>
        <begin position="364"/>
        <end position="382"/>
    </location>
</feature>
<keyword evidence="5 6" id="KW-0472">Membrane</keyword>